<dbReference type="GO" id="GO:0005948">
    <property type="term" value="C:acetolactate synthase complex"/>
    <property type="evidence" value="ECO:0007669"/>
    <property type="project" value="TreeGrafter"/>
</dbReference>
<dbReference type="InterPro" id="IPR045229">
    <property type="entry name" value="TPP_enz"/>
</dbReference>
<dbReference type="PANTHER" id="PTHR18968">
    <property type="entry name" value="THIAMINE PYROPHOSPHATE ENZYMES"/>
    <property type="match status" value="1"/>
</dbReference>
<dbReference type="Gene3D" id="3.40.50.1220">
    <property type="entry name" value="TPP-binding domain"/>
    <property type="match status" value="1"/>
</dbReference>
<dbReference type="Gene3D" id="3.40.50.970">
    <property type="match status" value="2"/>
</dbReference>
<feature type="domain" description="Thiamine pyrophosphate enzyme central" evidence="5">
    <location>
        <begin position="218"/>
        <end position="297"/>
    </location>
</feature>
<dbReference type="SUPFAM" id="SSF52467">
    <property type="entry name" value="DHS-like NAD/FAD-binding domain"/>
    <property type="match status" value="1"/>
</dbReference>
<evidence type="ECO:0000256" key="1">
    <source>
        <dbReference type="ARBA" id="ARBA00001964"/>
    </source>
</evidence>
<dbReference type="Proteomes" id="UP000029553">
    <property type="component" value="Unassembled WGS sequence"/>
</dbReference>
<evidence type="ECO:0000259" key="5">
    <source>
        <dbReference type="Pfam" id="PF00205"/>
    </source>
</evidence>
<dbReference type="GO" id="GO:0000287">
    <property type="term" value="F:magnesium ion binding"/>
    <property type="evidence" value="ECO:0007669"/>
    <property type="project" value="InterPro"/>
</dbReference>
<accession>A0A096FDI5</accession>
<sequence length="578" mass="61865">MTQALRADAHSTVRTESVAEAFLVLLKDRGVDYFYVGAGTDTAPVIEAYARAASAGLALPEPILIAHENLAIGMAHGFYMVARRPQAVMLHVSVGTANAVCGLFNAIRAQVPLLLAAGRTPWFEHGRTGSRTHEVHWAQEMFDQGAMVRELVKWDYELRDGMQVADVVDRALGVATTEPRGPVYVTLPREVLAQPKDSCPVGHNVPIASSAHPDPSAVQKLARALASAELPVVVCTSSGADPQTVAQLTELADRFGIGVAENRPRYVSFPSSHPLHLGYDMGTVLPQADALLFLETDVPWIPTAMEPRAGAFVALAGSDPLFARYPMRNFASDLCITSNASALLAALIPALEAVGAQRGAQARSLRAQAMSKAVRAGVAERAQRDEARGGAISKLFLSRCLEAVRPRDAIVINEYSAMREQMDFEEAGGFFQLPSSGGLGWGLPAALGAQQAAPGRTVICVLGDGAYLFANPAACHHAAAMHHLPVLTVVFNNEAWEGVQKAATGMYPQGHAAHQARERQAQPLSSLRPVPDFERYCEASGGYGERVTHREDLLPALRRALHAVQAEGRQALLNVIGE</sequence>
<evidence type="ECO:0000256" key="2">
    <source>
        <dbReference type="ARBA" id="ARBA00007812"/>
    </source>
</evidence>
<dbReference type="GO" id="GO:0050660">
    <property type="term" value="F:flavin adenine dinucleotide binding"/>
    <property type="evidence" value="ECO:0007669"/>
    <property type="project" value="TreeGrafter"/>
</dbReference>
<dbReference type="GO" id="GO:0009099">
    <property type="term" value="P:L-valine biosynthetic process"/>
    <property type="evidence" value="ECO:0007669"/>
    <property type="project" value="TreeGrafter"/>
</dbReference>
<comment type="similarity">
    <text evidence="2 4">Belongs to the TPP enzyme family.</text>
</comment>
<dbReference type="Pfam" id="PF02776">
    <property type="entry name" value="TPP_enzyme_N"/>
    <property type="match status" value="1"/>
</dbReference>
<dbReference type="EMBL" id="AWOR01000053">
    <property type="protein sequence ID" value="KGH28009.1"/>
    <property type="molecule type" value="Genomic_DNA"/>
</dbReference>
<dbReference type="InterPro" id="IPR029061">
    <property type="entry name" value="THDP-binding"/>
</dbReference>
<gene>
    <name evidence="8" type="ORF">P353_16580</name>
</gene>
<evidence type="ECO:0000256" key="4">
    <source>
        <dbReference type="RuleBase" id="RU362132"/>
    </source>
</evidence>
<dbReference type="InterPro" id="IPR012001">
    <property type="entry name" value="Thiamin_PyroP_enz_TPP-bd_dom"/>
</dbReference>
<comment type="caution">
    <text evidence="8">The sequence shown here is derived from an EMBL/GenBank/DDBJ whole genome shotgun (WGS) entry which is preliminary data.</text>
</comment>
<dbReference type="GO" id="GO:0030976">
    <property type="term" value="F:thiamine pyrophosphate binding"/>
    <property type="evidence" value="ECO:0007669"/>
    <property type="project" value="InterPro"/>
</dbReference>
<dbReference type="InterPro" id="IPR012000">
    <property type="entry name" value="Thiamin_PyroP_enz_cen_dom"/>
</dbReference>
<comment type="cofactor">
    <cofactor evidence="1">
        <name>thiamine diphosphate</name>
        <dbReference type="ChEBI" id="CHEBI:58937"/>
    </cofactor>
</comment>
<dbReference type="Pfam" id="PF00205">
    <property type="entry name" value="TPP_enzyme_M"/>
    <property type="match status" value="1"/>
</dbReference>
<dbReference type="InterPro" id="IPR011766">
    <property type="entry name" value="TPP_enzyme_TPP-bd"/>
</dbReference>
<dbReference type="GO" id="GO:0003984">
    <property type="term" value="F:acetolactate synthase activity"/>
    <property type="evidence" value="ECO:0007669"/>
    <property type="project" value="TreeGrafter"/>
</dbReference>
<keyword evidence="3 4" id="KW-0786">Thiamine pyrophosphate</keyword>
<dbReference type="GO" id="GO:0009097">
    <property type="term" value="P:isoleucine biosynthetic process"/>
    <property type="evidence" value="ECO:0007669"/>
    <property type="project" value="TreeGrafter"/>
</dbReference>
<proteinExistence type="inferred from homology"/>
<name>A0A096FDI5_COMTE</name>
<dbReference type="CDD" id="cd07035">
    <property type="entry name" value="TPP_PYR_POX_like"/>
    <property type="match status" value="1"/>
</dbReference>
<dbReference type="InterPro" id="IPR029035">
    <property type="entry name" value="DHS-like_NAD/FAD-binding_dom"/>
</dbReference>
<feature type="domain" description="Thiamine pyrophosphate enzyme N-terminal TPP-binding" evidence="7">
    <location>
        <begin position="18"/>
        <end position="146"/>
    </location>
</feature>
<evidence type="ECO:0000259" key="7">
    <source>
        <dbReference type="Pfam" id="PF02776"/>
    </source>
</evidence>
<dbReference type="InterPro" id="IPR000399">
    <property type="entry name" value="TPP-bd_CS"/>
</dbReference>
<evidence type="ECO:0000313" key="8">
    <source>
        <dbReference type="EMBL" id="KGH28009.1"/>
    </source>
</evidence>
<dbReference type="Pfam" id="PF02775">
    <property type="entry name" value="TPP_enzyme_C"/>
    <property type="match status" value="1"/>
</dbReference>
<protein>
    <submittedName>
        <fullName evidence="8">Acetolactate synthase</fullName>
    </submittedName>
</protein>
<reference evidence="8 9" key="1">
    <citation type="submission" date="2013-09" db="EMBL/GenBank/DDBJ databases">
        <title>High correlation between genotypes and phenotypes of environmental bacteria Comamonas testosteroni strains.</title>
        <authorList>
            <person name="Liu L."/>
            <person name="Zhu W."/>
            <person name="Xia X."/>
            <person name="Xu B."/>
            <person name="Luo M."/>
            <person name="Wang G."/>
        </authorList>
    </citation>
    <scope>NUCLEOTIDE SEQUENCE [LARGE SCALE GENOMIC DNA]</scope>
    <source>
        <strain evidence="8 9">JL40</strain>
    </source>
</reference>
<dbReference type="NCBIfam" id="NF006203">
    <property type="entry name" value="PRK08327.1"/>
    <property type="match status" value="1"/>
</dbReference>
<dbReference type="RefSeq" id="WP_052084884.1">
    <property type="nucleotide sequence ID" value="NZ_AWOR01000053.1"/>
</dbReference>
<dbReference type="CDD" id="cd02002">
    <property type="entry name" value="TPP_BFDC"/>
    <property type="match status" value="1"/>
</dbReference>
<evidence type="ECO:0000256" key="3">
    <source>
        <dbReference type="ARBA" id="ARBA00023052"/>
    </source>
</evidence>
<dbReference type="PROSITE" id="PS00187">
    <property type="entry name" value="TPP_ENZYMES"/>
    <property type="match status" value="1"/>
</dbReference>
<dbReference type="PANTHER" id="PTHR18968:SF13">
    <property type="entry name" value="ACETOLACTATE SYNTHASE CATALYTIC SUBUNIT, MITOCHONDRIAL"/>
    <property type="match status" value="1"/>
</dbReference>
<evidence type="ECO:0000259" key="6">
    <source>
        <dbReference type="Pfam" id="PF02775"/>
    </source>
</evidence>
<evidence type="ECO:0000313" key="9">
    <source>
        <dbReference type="Proteomes" id="UP000029553"/>
    </source>
</evidence>
<dbReference type="AlphaFoldDB" id="A0A096FDI5"/>
<dbReference type="SUPFAM" id="SSF52518">
    <property type="entry name" value="Thiamin diphosphate-binding fold (THDP-binding)"/>
    <property type="match status" value="2"/>
</dbReference>
<feature type="domain" description="Thiamine pyrophosphate enzyme TPP-binding" evidence="6">
    <location>
        <begin position="421"/>
        <end position="567"/>
    </location>
</feature>
<organism evidence="8 9">
    <name type="scientific">Comamonas testosteroni</name>
    <name type="common">Pseudomonas testosteroni</name>
    <dbReference type="NCBI Taxonomy" id="285"/>
    <lineage>
        <taxon>Bacteria</taxon>
        <taxon>Pseudomonadati</taxon>
        <taxon>Pseudomonadota</taxon>
        <taxon>Betaproteobacteria</taxon>
        <taxon>Burkholderiales</taxon>
        <taxon>Comamonadaceae</taxon>
        <taxon>Comamonas</taxon>
    </lineage>
</organism>